<keyword evidence="10" id="KW-1185">Reference proteome</keyword>
<dbReference type="RefSeq" id="WP_194451123.1">
    <property type="nucleotide sequence ID" value="NZ_CP063849.1"/>
</dbReference>
<feature type="binding site" evidence="7">
    <location>
        <position position="118"/>
    </location>
    <ligand>
        <name>Zn(2+)</name>
        <dbReference type="ChEBI" id="CHEBI:29105"/>
    </ligand>
</feature>
<evidence type="ECO:0000313" key="9">
    <source>
        <dbReference type="EMBL" id="QOY89461.1"/>
    </source>
</evidence>
<feature type="active site" description="Proton donor/acceptor" evidence="5">
    <location>
        <position position="265"/>
    </location>
</feature>
<feature type="binding site" evidence="6">
    <location>
        <position position="131"/>
    </location>
    <ligand>
        <name>substrate</name>
    </ligand>
</feature>
<dbReference type="PIRSF" id="PIRSF038994">
    <property type="entry name" value="NagA"/>
    <property type="match status" value="1"/>
</dbReference>
<accession>A0A7S7NTC5</accession>
<keyword evidence="4" id="KW-0119">Carbohydrate metabolism</keyword>
<reference evidence="9 10" key="1">
    <citation type="submission" date="2020-10" db="EMBL/GenBank/DDBJ databases">
        <title>Complete genome sequence of Paludibaculum fermentans P105T, a facultatively anaerobic acidobacterium capable of dissimilatory Fe(III) reduction.</title>
        <authorList>
            <person name="Dedysh S.N."/>
            <person name="Beletsky A.V."/>
            <person name="Kulichevskaya I.S."/>
            <person name="Mardanov A.V."/>
            <person name="Ravin N.V."/>
        </authorList>
    </citation>
    <scope>NUCLEOTIDE SEQUENCE [LARGE SCALE GENOMIC DNA]</scope>
    <source>
        <strain evidence="9 10">P105</strain>
    </source>
</reference>
<evidence type="ECO:0000256" key="2">
    <source>
        <dbReference type="ARBA" id="ARBA00022723"/>
    </source>
</evidence>
<dbReference type="PANTHER" id="PTHR11113:SF14">
    <property type="entry name" value="N-ACETYLGLUCOSAMINE-6-PHOSPHATE DEACETYLASE"/>
    <property type="match status" value="1"/>
</dbReference>
<organism evidence="9 10">
    <name type="scientific">Paludibaculum fermentans</name>
    <dbReference type="NCBI Taxonomy" id="1473598"/>
    <lineage>
        <taxon>Bacteria</taxon>
        <taxon>Pseudomonadati</taxon>
        <taxon>Acidobacteriota</taxon>
        <taxon>Terriglobia</taxon>
        <taxon>Bryobacterales</taxon>
        <taxon>Bryobacteraceae</taxon>
        <taxon>Paludibaculum</taxon>
    </lineage>
</organism>
<comment type="cofactor">
    <cofactor evidence="7">
        <name>a divalent metal cation</name>
        <dbReference type="ChEBI" id="CHEBI:60240"/>
    </cofactor>
    <text evidence="7">Binds 1 divalent metal cation per subunit.</text>
</comment>
<keyword evidence="2 7" id="KW-0479">Metal-binding</keyword>
<feature type="binding site" evidence="7">
    <location>
        <position position="186"/>
    </location>
    <ligand>
        <name>Zn(2+)</name>
        <dbReference type="ChEBI" id="CHEBI:29105"/>
    </ligand>
</feature>
<evidence type="ECO:0000256" key="7">
    <source>
        <dbReference type="PIRSR" id="PIRSR038994-3"/>
    </source>
</evidence>
<feature type="binding site" evidence="6">
    <location>
        <begin position="301"/>
        <end position="303"/>
    </location>
    <ligand>
        <name>substrate</name>
    </ligand>
</feature>
<dbReference type="GO" id="GO:0006046">
    <property type="term" value="P:N-acetylglucosamine catabolic process"/>
    <property type="evidence" value="ECO:0007669"/>
    <property type="project" value="TreeGrafter"/>
</dbReference>
<evidence type="ECO:0000256" key="6">
    <source>
        <dbReference type="PIRSR" id="PIRSR038994-2"/>
    </source>
</evidence>
<dbReference type="PANTHER" id="PTHR11113">
    <property type="entry name" value="N-ACETYLGLUCOSAMINE-6-PHOSPHATE DEACETYLASE"/>
    <property type="match status" value="1"/>
</dbReference>
<dbReference type="Proteomes" id="UP000593892">
    <property type="component" value="Chromosome"/>
</dbReference>
<dbReference type="GO" id="GO:0046872">
    <property type="term" value="F:metal ion binding"/>
    <property type="evidence" value="ECO:0007669"/>
    <property type="project" value="UniProtKB-KW"/>
</dbReference>
<evidence type="ECO:0000256" key="4">
    <source>
        <dbReference type="PIRNR" id="PIRNR038994"/>
    </source>
</evidence>
<feature type="binding site" evidence="6">
    <location>
        <position position="242"/>
    </location>
    <ligand>
        <name>substrate</name>
    </ligand>
</feature>
<dbReference type="InterPro" id="IPR006680">
    <property type="entry name" value="Amidohydro-rel"/>
</dbReference>
<gene>
    <name evidence="9" type="ORF">IRI77_05785</name>
</gene>
<dbReference type="Gene3D" id="3.20.20.140">
    <property type="entry name" value="Metal-dependent hydrolases"/>
    <property type="match status" value="1"/>
</dbReference>
<feature type="binding site" evidence="7">
    <location>
        <position position="207"/>
    </location>
    <ligand>
        <name>Zn(2+)</name>
        <dbReference type="ChEBI" id="CHEBI:29105"/>
    </ligand>
</feature>
<evidence type="ECO:0000256" key="5">
    <source>
        <dbReference type="PIRSR" id="PIRSR038994-1"/>
    </source>
</evidence>
<name>A0A7S7NTC5_PALFE</name>
<feature type="binding site" evidence="6">
    <location>
        <begin position="210"/>
        <end position="211"/>
    </location>
    <ligand>
        <name>substrate</name>
    </ligand>
</feature>
<keyword evidence="3 4" id="KW-0378">Hydrolase</keyword>
<evidence type="ECO:0000259" key="8">
    <source>
        <dbReference type="Pfam" id="PF01979"/>
    </source>
</evidence>
<dbReference type="AlphaFoldDB" id="A0A7S7NTC5"/>
<dbReference type="EMBL" id="CP063849">
    <property type="protein sequence ID" value="QOY89461.1"/>
    <property type="molecule type" value="Genomic_DNA"/>
</dbReference>
<proteinExistence type="inferred from homology"/>
<dbReference type="Pfam" id="PF01979">
    <property type="entry name" value="Amidohydro_1"/>
    <property type="match status" value="1"/>
</dbReference>
<evidence type="ECO:0000256" key="3">
    <source>
        <dbReference type="ARBA" id="ARBA00022801"/>
    </source>
</evidence>
<evidence type="ECO:0000313" key="10">
    <source>
        <dbReference type="Proteomes" id="UP000593892"/>
    </source>
</evidence>
<comment type="similarity">
    <text evidence="1 4">Belongs to the metallo-dependent hydrolases superfamily. NagA family.</text>
</comment>
<dbReference type="GO" id="GO:0008448">
    <property type="term" value="F:N-acetylglucosamine-6-phosphate deacetylase activity"/>
    <property type="evidence" value="ECO:0007669"/>
    <property type="project" value="InterPro"/>
</dbReference>
<protein>
    <submittedName>
        <fullName evidence="9">Amidohydrolase family protein</fullName>
    </submittedName>
</protein>
<dbReference type="InterPro" id="IPR032466">
    <property type="entry name" value="Metal_Hydrolase"/>
</dbReference>
<dbReference type="SUPFAM" id="SSF51556">
    <property type="entry name" value="Metallo-dependent hydrolases"/>
    <property type="match status" value="1"/>
</dbReference>
<feature type="domain" description="Amidohydrolase-related" evidence="8">
    <location>
        <begin position="38"/>
        <end position="379"/>
    </location>
</feature>
<sequence>MKCSGFDANRGAAVEITGSAVLQSVEEFVRTPEGLNHVAPGFIDIQVNGFAGVDYCSPTASMEEIGRSLDLIFSTGTTRIFPTVITGGREEMLGAIRNLAKAKRSLKYGRALEGFHIEGPHISPHEGARGAHPLRQVRPPDTEEFDRWQDAAEGNVRLVTVSPEWLEAPKYIEHVVGTGVVVSIGHLDANAEQIDAAVRAGATLSTHLGNGAHGMLPRHPNYLWHQMADDRLAASFIVDGIHLDKSFLTVALRSKGLERAILITDAVMPAMCEPGPYMLGEVEVQLHPEGKVTLRDDTNRLAGSALRMDAGVGNLMKMCGVTLSEAITLATRNPARVGRVPLRQRGLQPGERADVVEYSYDKTAKSIRVLKTWLDGELVFSA</sequence>
<evidence type="ECO:0000256" key="1">
    <source>
        <dbReference type="ARBA" id="ARBA00010716"/>
    </source>
</evidence>
<dbReference type="KEGG" id="pfer:IRI77_05785"/>
<feature type="binding site" evidence="6">
    <location>
        <position position="218"/>
    </location>
    <ligand>
        <name>substrate</name>
    </ligand>
</feature>
<dbReference type="InterPro" id="IPR003764">
    <property type="entry name" value="GlcNAc_6-P_deAcase"/>
</dbReference>